<evidence type="ECO:0000313" key="4">
    <source>
        <dbReference type="Proteomes" id="UP000199012"/>
    </source>
</evidence>
<evidence type="ECO:0000259" key="2">
    <source>
        <dbReference type="PROSITE" id="PS50801"/>
    </source>
</evidence>
<dbReference type="RefSeq" id="WP_090032174.1">
    <property type="nucleotide sequence ID" value="NZ_BONM01000006.1"/>
</dbReference>
<dbReference type="AlphaFoldDB" id="A0A1I0XXA0"/>
<protein>
    <submittedName>
        <fullName evidence="3">Anti-anti-sigma factor</fullName>
    </submittedName>
</protein>
<proteinExistence type="predicted"/>
<dbReference type="InterPro" id="IPR036513">
    <property type="entry name" value="STAS_dom_sf"/>
</dbReference>
<organism evidence="3 4">
    <name type="scientific">Cellulomonas marina</name>
    <dbReference type="NCBI Taxonomy" id="988821"/>
    <lineage>
        <taxon>Bacteria</taxon>
        <taxon>Bacillati</taxon>
        <taxon>Actinomycetota</taxon>
        <taxon>Actinomycetes</taxon>
        <taxon>Micrococcales</taxon>
        <taxon>Cellulomonadaceae</taxon>
        <taxon>Cellulomonas</taxon>
    </lineage>
</organism>
<dbReference type="STRING" id="988821.SAMN05421867_10623"/>
<name>A0A1I0XXA0_9CELL</name>
<accession>A0A1I0XXA0</accession>
<dbReference type="Gene3D" id="3.30.750.24">
    <property type="entry name" value="STAS domain"/>
    <property type="match status" value="1"/>
</dbReference>
<dbReference type="InterPro" id="IPR002645">
    <property type="entry name" value="STAS_dom"/>
</dbReference>
<evidence type="ECO:0000256" key="1">
    <source>
        <dbReference type="SAM" id="MobiDB-lite"/>
    </source>
</evidence>
<dbReference type="PROSITE" id="PS50801">
    <property type="entry name" value="STAS"/>
    <property type="match status" value="1"/>
</dbReference>
<dbReference type="SUPFAM" id="SSF52091">
    <property type="entry name" value="SpoIIaa-like"/>
    <property type="match status" value="1"/>
</dbReference>
<dbReference type="Pfam" id="PF01740">
    <property type="entry name" value="STAS"/>
    <property type="match status" value="1"/>
</dbReference>
<reference evidence="3 4" key="1">
    <citation type="submission" date="2016-10" db="EMBL/GenBank/DDBJ databases">
        <authorList>
            <person name="de Groot N.N."/>
        </authorList>
    </citation>
    <scope>NUCLEOTIDE SEQUENCE [LARGE SCALE GENOMIC DNA]</scope>
    <source>
        <strain evidence="3 4">CGMCC 4.6945</strain>
    </source>
</reference>
<sequence>MTHLADSPAGAILVEHESGTTLVRLVGEIDGALREQASHTMGLALFADQRVVVDATSTTFVDSSGLAFVLQLHMATQEAGLELRLRDPSRVLRTVLETVGLSDRIPDDEPAAATAGTPAVGARQAPRG</sequence>
<dbReference type="CDD" id="cd07043">
    <property type="entry name" value="STAS_anti-anti-sigma_factors"/>
    <property type="match status" value="1"/>
</dbReference>
<keyword evidence="4" id="KW-1185">Reference proteome</keyword>
<gene>
    <name evidence="3" type="ORF">SAMN05421867_10623</name>
</gene>
<dbReference type="Proteomes" id="UP000199012">
    <property type="component" value="Unassembled WGS sequence"/>
</dbReference>
<dbReference type="EMBL" id="FOKA01000006">
    <property type="protein sequence ID" value="SFB05287.1"/>
    <property type="molecule type" value="Genomic_DNA"/>
</dbReference>
<feature type="compositionally biased region" description="Low complexity" evidence="1">
    <location>
        <begin position="111"/>
        <end position="122"/>
    </location>
</feature>
<evidence type="ECO:0000313" key="3">
    <source>
        <dbReference type="EMBL" id="SFB05287.1"/>
    </source>
</evidence>
<feature type="domain" description="STAS" evidence="2">
    <location>
        <begin position="10"/>
        <end position="105"/>
    </location>
</feature>
<feature type="region of interest" description="Disordered" evidence="1">
    <location>
        <begin position="103"/>
        <end position="128"/>
    </location>
</feature>
<dbReference type="OrthoDB" id="5145734at2"/>